<dbReference type="Gene3D" id="3.40.50.410">
    <property type="entry name" value="von Willebrand factor, type A domain"/>
    <property type="match status" value="1"/>
</dbReference>
<name>A0A2W5W2I0_9BACT</name>
<dbReference type="EMBL" id="QFQP01000002">
    <property type="protein sequence ID" value="PZR17351.1"/>
    <property type="molecule type" value="Genomic_DNA"/>
</dbReference>
<gene>
    <name evidence="1" type="ORF">DI536_03235</name>
</gene>
<proteinExistence type="predicted"/>
<sequence>MFIVLTFALAVTGCEDRTRARRIVEPFSLVPGTPSVDPATPEVLNDPTRATDDFSVNVPRQCDAYQQVSVRKVDILWVVDSSGSMAPKQARLAANFEGFINQLAMANPPIDFHIGVISTDTDDANTRGKLRPWSIGSAGEDYISCSPAGGGGLTCNTGPDSASVVNAFGQMSAVGINGSASERGLYAAYLALTNPLNNTTQAFDRFVRPDAALYVVAVSDEDDASCSPMTRQTTCTADPGCRCAPDNALSGAGNWGSTDYFVRFFETFKGYGNADSVAFAAIVATDADPVPSQFGDPTPHVGCCRALNGGVCPTEGTNDGGLEISYTGSRYAQVAAETGGVTVSICQQDFSGALASLGYAASGLRRDFRLSRGPDVRADGGIAAGLTAYVSPADAANCTVDGNCPATTPICRGGRCARQLSVATGSVGNGATYFKCDGQNLRNTVRFEGTSVPEPLSTVEVCYAVLPTFQNSCP</sequence>
<dbReference type="AlphaFoldDB" id="A0A2W5W2I0"/>
<reference evidence="1 2" key="1">
    <citation type="submission" date="2017-08" db="EMBL/GenBank/DDBJ databases">
        <title>Infants hospitalized years apart are colonized by the same room-sourced microbial strains.</title>
        <authorList>
            <person name="Brooks B."/>
            <person name="Olm M.R."/>
            <person name="Firek B.A."/>
            <person name="Baker R."/>
            <person name="Thomas B.C."/>
            <person name="Morowitz M.J."/>
            <person name="Banfield J.F."/>
        </authorList>
    </citation>
    <scope>NUCLEOTIDE SEQUENCE [LARGE SCALE GENOMIC DNA]</scope>
    <source>
        <strain evidence="1">S2_003_000_R2_14</strain>
    </source>
</reference>
<protein>
    <recommendedName>
        <fullName evidence="3">VWA domain-containing protein</fullName>
    </recommendedName>
</protein>
<evidence type="ECO:0008006" key="3">
    <source>
        <dbReference type="Google" id="ProtNLM"/>
    </source>
</evidence>
<evidence type="ECO:0000313" key="1">
    <source>
        <dbReference type="EMBL" id="PZR17351.1"/>
    </source>
</evidence>
<dbReference type="InterPro" id="IPR036465">
    <property type="entry name" value="vWFA_dom_sf"/>
</dbReference>
<dbReference type="Proteomes" id="UP000249061">
    <property type="component" value="Unassembled WGS sequence"/>
</dbReference>
<accession>A0A2W5W2I0</accession>
<evidence type="ECO:0000313" key="2">
    <source>
        <dbReference type="Proteomes" id="UP000249061"/>
    </source>
</evidence>
<organism evidence="1 2">
    <name type="scientific">Archangium gephyra</name>
    <dbReference type="NCBI Taxonomy" id="48"/>
    <lineage>
        <taxon>Bacteria</taxon>
        <taxon>Pseudomonadati</taxon>
        <taxon>Myxococcota</taxon>
        <taxon>Myxococcia</taxon>
        <taxon>Myxococcales</taxon>
        <taxon>Cystobacterineae</taxon>
        <taxon>Archangiaceae</taxon>
        <taxon>Archangium</taxon>
    </lineage>
</organism>
<comment type="caution">
    <text evidence="1">The sequence shown here is derived from an EMBL/GenBank/DDBJ whole genome shotgun (WGS) entry which is preliminary data.</text>
</comment>